<feature type="region of interest" description="Disordered" evidence="4">
    <location>
        <begin position="1"/>
        <end position="94"/>
    </location>
</feature>
<dbReference type="GO" id="GO:0010494">
    <property type="term" value="C:cytoplasmic stress granule"/>
    <property type="evidence" value="ECO:0007669"/>
    <property type="project" value="TreeGrafter"/>
</dbReference>
<feature type="region of interest" description="Disordered" evidence="4">
    <location>
        <begin position="356"/>
        <end position="528"/>
    </location>
</feature>
<evidence type="ECO:0000256" key="2">
    <source>
        <dbReference type="ARBA" id="ARBA00022884"/>
    </source>
</evidence>
<feature type="compositionally biased region" description="Basic and acidic residues" evidence="4">
    <location>
        <begin position="418"/>
        <end position="433"/>
    </location>
</feature>
<dbReference type="EMBL" id="SEYY01000690">
    <property type="protein sequence ID" value="KAB7506720.1"/>
    <property type="molecule type" value="Genomic_DNA"/>
</dbReference>
<name>A0A5N5TKM8_9CRUS</name>
<dbReference type="Gene3D" id="1.10.10.10">
    <property type="entry name" value="Winged helix-like DNA-binding domain superfamily/Winged helix DNA-binding domain"/>
    <property type="match status" value="1"/>
</dbReference>
<feature type="compositionally biased region" description="Polar residues" evidence="4">
    <location>
        <begin position="494"/>
        <end position="503"/>
    </location>
</feature>
<dbReference type="PANTHER" id="PTHR22792">
    <property type="entry name" value="LUPUS LA PROTEIN-RELATED"/>
    <property type="match status" value="1"/>
</dbReference>
<dbReference type="PROSITE" id="PS50961">
    <property type="entry name" value="HTH_LA"/>
    <property type="match status" value="1"/>
</dbReference>
<dbReference type="InterPro" id="IPR058699">
    <property type="entry name" value="RRM_LARP4/4B"/>
</dbReference>
<organism evidence="6 7">
    <name type="scientific">Armadillidium nasatum</name>
    <dbReference type="NCBI Taxonomy" id="96803"/>
    <lineage>
        <taxon>Eukaryota</taxon>
        <taxon>Metazoa</taxon>
        <taxon>Ecdysozoa</taxon>
        <taxon>Arthropoda</taxon>
        <taxon>Crustacea</taxon>
        <taxon>Multicrustacea</taxon>
        <taxon>Malacostraca</taxon>
        <taxon>Eumalacostraca</taxon>
        <taxon>Peracarida</taxon>
        <taxon>Isopoda</taxon>
        <taxon>Oniscidea</taxon>
        <taxon>Crinocheta</taxon>
        <taxon>Armadillidiidae</taxon>
        <taxon>Armadillidium</taxon>
    </lineage>
</organism>
<gene>
    <name evidence="6" type="primary">Larp4</name>
    <name evidence="6" type="ORF">Anas_00724</name>
</gene>
<keyword evidence="2 3" id="KW-0694">RNA-binding</keyword>
<dbReference type="Pfam" id="PF26088">
    <property type="entry name" value="RRM_LARP4"/>
    <property type="match status" value="1"/>
</dbReference>
<dbReference type="Proteomes" id="UP000326759">
    <property type="component" value="Unassembled WGS sequence"/>
</dbReference>
<reference evidence="6 7" key="1">
    <citation type="journal article" date="2019" name="PLoS Biol.">
        <title>Sex chromosomes control vertical transmission of feminizing Wolbachia symbionts in an isopod.</title>
        <authorList>
            <person name="Becking T."/>
            <person name="Chebbi M.A."/>
            <person name="Giraud I."/>
            <person name="Moumen B."/>
            <person name="Laverre T."/>
            <person name="Caubet Y."/>
            <person name="Peccoud J."/>
            <person name="Gilbert C."/>
            <person name="Cordaux R."/>
        </authorList>
    </citation>
    <scope>NUCLEOTIDE SEQUENCE [LARGE SCALE GENOMIC DNA]</scope>
    <source>
        <strain evidence="6">ANa2</strain>
        <tissue evidence="6">Whole body excluding digestive tract and cuticle</tissue>
    </source>
</reference>
<dbReference type="InterPro" id="IPR006630">
    <property type="entry name" value="La_HTH"/>
</dbReference>
<feature type="region of interest" description="Disordered" evidence="4">
    <location>
        <begin position="129"/>
        <end position="184"/>
    </location>
</feature>
<dbReference type="AlphaFoldDB" id="A0A5N5TKM8"/>
<feature type="compositionally biased region" description="Low complexity" evidence="4">
    <location>
        <begin position="504"/>
        <end position="513"/>
    </location>
</feature>
<evidence type="ECO:0000256" key="1">
    <source>
        <dbReference type="ARBA" id="ARBA00022553"/>
    </source>
</evidence>
<evidence type="ECO:0000313" key="6">
    <source>
        <dbReference type="EMBL" id="KAB7506720.1"/>
    </source>
</evidence>
<protein>
    <submittedName>
        <fullName evidence="6">La-related protein 4</fullName>
    </submittedName>
</protein>
<dbReference type="InterPro" id="IPR036388">
    <property type="entry name" value="WH-like_DNA-bd_sf"/>
</dbReference>
<dbReference type="GO" id="GO:0005829">
    <property type="term" value="C:cytosol"/>
    <property type="evidence" value="ECO:0007669"/>
    <property type="project" value="TreeGrafter"/>
</dbReference>
<feature type="compositionally biased region" description="Polar residues" evidence="4">
    <location>
        <begin position="25"/>
        <end position="40"/>
    </location>
</feature>
<comment type="caution">
    <text evidence="6">The sequence shown here is derived from an EMBL/GenBank/DDBJ whole genome shotgun (WGS) entry which is preliminary data.</text>
</comment>
<dbReference type="SUPFAM" id="SSF54928">
    <property type="entry name" value="RNA-binding domain, RBD"/>
    <property type="match status" value="1"/>
</dbReference>
<feature type="compositionally biased region" description="Basic and acidic residues" evidence="4">
    <location>
        <begin position="55"/>
        <end position="74"/>
    </location>
</feature>
<evidence type="ECO:0000256" key="3">
    <source>
        <dbReference type="PROSITE-ProRule" id="PRU00332"/>
    </source>
</evidence>
<dbReference type="Pfam" id="PF05383">
    <property type="entry name" value="La"/>
    <property type="match status" value="1"/>
</dbReference>
<feature type="compositionally biased region" description="Polar residues" evidence="4">
    <location>
        <begin position="1"/>
        <end position="12"/>
    </location>
</feature>
<dbReference type="InterPro" id="IPR036390">
    <property type="entry name" value="WH_DNA-bd_sf"/>
</dbReference>
<dbReference type="CDD" id="cd12430">
    <property type="entry name" value="RRM_LARP4_5_like"/>
    <property type="match status" value="1"/>
</dbReference>
<feature type="domain" description="HTH La-type RNA-binding" evidence="5">
    <location>
        <begin position="184"/>
        <end position="273"/>
    </location>
</feature>
<feature type="compositionally biased region" description="Polar residues" evidence="4">
    <location>
        <begin position="434"/>
        <end position="451"/>
    </location>
</feature>
<dbReference type="GO" id="GO:0045727">
    <property type="term" value="P:positive regulation of translation"/>
    <property type="evidence" value="ECO:0007669"/>
    <property type="project" value="TreeGrafter"/>
</dbReference>
<feature type="compositionally biased region" description="Low complexity" evidence="4">
    <location>
        <begin position="370"/>
        <end position="399"/>
    </location>
</feature>
<keyword evidence="7" id="KW-1185">Reference proteome</keyword>
<feature type="compositionally biased region" description="Basic and acidic residues" evidence="4">
    <location>
        <begin position="149"/>
        <end position="165"/>
    </location>
</feature>
<keyword evidence="1" id="KW-0597">Phosphoprotein</keyword>
<evidence type="ECO:0000259" key="5">
    <source>
        <dbReference type="PROSITE" id="PS50961"/>
    </source>
</evidence>
<evidence type="ECO:0000256" key="4">
    <source>
        <dbReference type="SAM" id="MobiDB-lite"/>
    </source>
</evidence>
<accession>A0A5N5TKM8</accession>
<evidence type="ECO:0000313" key="7">
    <source>
        <dbReference type="Proteomes" id="UP000326759"/>
    </source>
</evidence>
<dbReference type="InterPro" id="IPR035979">
    <property type="entry name" value="RBD_domain_sf"/>
</dbReference>
<proteinExistence type="predicted"/>
<feature type="compositionally biased region" description="Low complexity" evidence="4">
    <location>
        <begin position="452"/>
        <end position="493"/>
    </location>
</feature>
<dbReference type="GO" id="GO:0003730">
    <property type="term" value="F:mRNA 3'-UTR binding"/>
    <property type="evidence" value="ECO:0007669"/>
    <property type="project" value="TreeGrafter"/>
</dbReference>
<dbReference type="OrthoDB" id="10046764at2759"/>
<dbReference type="InterPro" id="IPR045180">
    <property type="entry name" value="La_dom_prot"/>
</dbReference>
<dbReference type="SUPFAM" id="SSF46785">
    <property type="entry name" value="Winged helix' DNA-binding domain"/>
    <property type="match status" value="1"/>
</dbReference>
<dbReference type="PANTHER" id="PTHR22792:SF131">
    <property type="entry name" value="LA-RELATED PROTEIN LARP4B"/>
    <property type="match status" value="1"/>
</dbReference>
<sequence length="528" mass="57805">MFSPLISNSRGATLNPEASVFLLPDQQQPQEQAKRSSSTLNGGNDEDDDDGETAFSEKNKEHLFMNGDIGKEVCAENSHTAESLPKNHSEDMSIPAKNDFESISPMEKMTEAEANSEMVHKEVSGDVIENTEITNGVSKDVEYQAGQHPQKEDKKDDTGQGKENESGSQPLGSAALGNKASDEPLTKEQIKELLGQSIEYFFSRENWSSDPYLLSQMDSDQYVPVYILANCSQFKSITKNHSIIMEALKDSLFVQLDEEKNRVRPNYKRCIVILREIPKTTPIKEIEAMFEGEGCPKAISCEFVHNDFWYVTFESDSDAQKAYRYLRETVKTFQNKPILARIKTKPMSRIGCLSVLPSYSGKPPSEAREGTLASQGSGSTGTGVATGSSTAGPGIQGIPSPHPPPSAYAANNSQRINKNRDQNRDPKFEKNESRPINNGSGGNSQTRQNTVNSRPNSSQSPHPSSQSGTSNSSLNHSITSNQTNVTTTTTTTQPSHFSKGETQSNINTSINSNRTVDSGRKAASISSR</sequence>
<dbReference type="SMART" id="SM00715">
    <property type="entry name" value="LA"/>
    <property type="match status" value="1"/>
</dbReference>